<dbReference type="EMBL" id="JAMD01000019">
    <property type="protein sequence ID" value="KEJ94052.1"/>
    <property type="molecule type" value="Genomic_DNA"/>
</dbReference>
<dbReference type="Proteomes" id="UP000027746">
    <property type="component" value="Unassembled WGS sequence"/>
</dbReference>
<evidence type="ECO:0000313" key="2">
    <source>
        <dbReference type="Proteomes" id="UP000027746"/>
    </source>
</evidence>
<name>A0A073J8L9_9RHOB</name>
<proteinExistence type="predicted"/>
<sequence length="134" mass="15469">MTRAIAVAGLLLIFGTTAGVAERNLIPTLDNHPNVCPDQPPEPKWMQNINVRESYKRLLIQQIYRAQSMERVVDSQNCDCPTRYPTWEDAVRFYTERYASSKYWDVVEATSEYRRQANELRRAAMPICVAAGNW</sequence>
<gene>
    <name evidence="1" type="ORF">SUH3_08495</name>
</gene>
<evidence type="ECO:0000313" key="1">
    <source>
        <dbReference type="EMBL" id="KEJ94052.1"/>
    </source>
</evidence>
<dbReference type="AlphaFoldDB" id="A0A073J8L9"/>
<keyword evidence="2" id="KW-1185">Reference proteome</keyword>
<comment type="caution">
    <text evidence="1">The sequence shown here is derived from an EMBL/GenBank/DDBJ whole genome shotgun (WGS) entry which is preliminary data.</text>
</comment>
<accession>A0A073J8L9</accession>
<reference evidence="1 2" key="1">
    <citation type="submission" date="2014-01" db="EMBL/GenBank/DDBJ databases">
        <title>Sulfitobacter sp. H3 (MCCC 1A00686) Genome Sequencing.</title>
        <authorList>
            <person name="Lai Q."/>
            <person name="Hong Z."/>
        </authorList>
    </citation>
    <scope>NUCLEOTIDE SEQUENCE [LARGE SCALE GENOMIC DNA]</scope>
    <source>
        <strain evidence="1 2">H3</strain>
    </source>
</reference>
<protein>
    <submittedName>
        <fullName evidence="1">Uncharacterized protein</fullName>
    </submittedName>
</protein>
<organism evidence="1 2">
    <name type="scientific">Pseudosulfitobacter pseudonitzschiae</name>
    <dbReference type="NCBI Taxonomy" id="1402135"/>
    <lineage>
        <taxon>Bacteria</taxon>
        <taxon>Pseudomonadati</taxon>
        <taxon>Pseudomonadota</taxon>
        <taxon>Alphaproteobacteria</taxon>
        <taxon>Rhodobacterales</taxon>
        <taxon>Roseobacteraceae</taxon>
        <taxon>Pseudosulfitobacter</taxon>
    </lineage>
</organism>